<proteinExistence type="predicted"/>
<accession>A0ABD3NKP1</accession>
<name>A0ABD3NKP1_9STRA</name>
<dbReference type="EMBL" id="JALLAZ020001405">
    <property type="protein sequence ID" value="KAL3775616.1"/>
    <property type="molecule type" value="Genomic_DNA"/>
</dbReference>
<evidence type="ECO:0000313" key="1">
    <source>
        <dbReference type="EMBL" id="KAL3775616.1"/>
    </source>
</evidence>
<reference evidence="1 2" key="1">
    <citation type="submission" date="2024-10" db="EMBL/GenBank/DDBJ databases">
        <title>Updated reference genomes for cyclostephanoid diatoms.</title>
        <authorList>
            <person name="Roberts W.R."/>
            <person name="Alverson A.J."/>
        </authorList>
    </citation>
    <scope>NUCLEOTIDE SEQUENCE [LARGE SCALE GENOMIC DNA]</scope>
    <source>
        <strain evidence="1 2">AJA276-08</strain>
    </source>
</reference>
<protein>
    <submittedName>
        <fullName evidence="1">Uncharacterized protein</fullName>
    </submittedName>
</protein>
<organism evidence="1 2">
    <name type="scientific">Stephanodiscus triporus</name>
    <dbReference type="NCBI Taxonomy" id="2934178"/>
    <lineage>
        <taxon>Eukaryota</taxon>
        <taxon>Sar</taxon>
        <taxon>Stramenopiles</taxon>
        <taxon>Ochrophyta</taxon>
        <taxon>Bacillariophyta</taxon>
        <taxon>Coscinodiscophyceae</taxon>
        <taxon>Thalassiosirophycidae</taxon>
        <taxon>Stephanodiscales</taxon>
        <taxon>Stephanodiscaceae</taxon>
        <taxon>Stephanodiscus</taxon>
    </lineage>
</organism>
<keyword evidence="2" id="KW-1185">Reference proteome</keyword>
<sequence>MPVRESHEAGSKEELVIIWEFTVDERFSSAGSVKHKNMSIDDSYYSQDDNEEPSSIVATVAAAASWGPLCKCYYS</sequence>
<gene>
    <name evidence="1" type="ORF">ACHAW5_007556</name>
</gene>
<evidence type="ECO:0000313" key="2">
    <source>
        <dbReference type="Proteomes" id="UP001530315"/>
    </source>
</evidence>
<dbReference type="AlphaFoldDB" id="A0ABD3NKP1"/>
<comment type="caution">
    <text evidence="1">The sequence shown here is derived from an EMBL/GenBank/DDBJ whole genome shotgun (WGS) entry which is preliminary data.</text>
</comment>
<dbReference type="Proteomes" id="UP001530315">
    <property type="component" value="Unassembled WGS sequence"/>
</dbReference>